<keyword evidence="2" id="KW-0812">Transmembrane</keyword>
<proteinExistence type="predicted"/>
<evidence type="ECO:0000313" key="4">
    <source>
        <dbReference type="Proteomes" id="UP000224567"/>
    </source>
</evidence>
<feature type="compositionally biased region" description="Basic and acidic residues" evidence="1">
    <location>
        <begin position="14"/>
        <end position="23"/>
    </location>
</feature>
<feature type="compositionally biased region" description="Low complexity" evidence="1">
    <location>
        <begin position="304"/>
        <end position="328"/>
    </location>
</feature>
<dbReference type="InterPro" id="IPR044833">
    <property type="entry name" value="WDL5/6"/>
</dbReference>
<reference evidence="3 4" key="1">
    <citation type="journal article" date="2017" name="Genome Biol.">
        <title>New reference genome sequences of hot pepper reveal the massive evolution of plant disease-resistance genes by retroduplication.</title>
        <authorList>
            <person name="Kim S."/>
            <person name="Park J."/>
            <person name="Yeom S.I."/>
            <person name="Kim Y.M."/>
            <person name="Seo E."/>
            <person name="Kim K.T."/>
            <person name="Kim M.S."/>
            <person name="Lee J.M."/>
            <person name="Cheong K."/>
            <person name="Shin H.S."/>
            <person name="Kim S.B."/>
            <person name="Han K."/>
            <person name="Lee J."/>
            <person name="Park M."/>
            <person name="Lee H.A."/>
            <person name="Lee H.Y."/>
            <person name="Lee Y."/>
            <person name="Oh S."/>
            <person name="Lee J.H."/>
            <person name="Choi E."/>
            <person name="Choi E."/>
            <person name="Lee S.E."/>
            <person name="Jeon J."/>
            <person name="Kim H."/>
            <person name="Choi G."/>
            <person name="Song H."/>
            <person name="Lee J."/>
            <person name="Lee S.C."/>
            <person name="Kwon J.K."/>
            <person name="Lee H.Y."/>
            <person name="Koo N."/>
            <person name="Hong Y."/>
            <person name="Kim R.W."/>
            <person name="Kang W.H."/>
            <person name="Huh J.H."/>
            <person name="Kang B.C."/>
            <person name="Yang T.J."/>
            <person name="Lee Y.H."/>
            <person name="Bennetzen J.L."/>
            <person name="Choi D."/>
        </authorList>
    </citation>
    <scope>NUCLEOTIDE SEQUENCE [LARGE SCALE GENOMIC DNA]</scope>
    <source>
        <strain evidence="4">cv. PBC81</strain>
    </source>
</reference>
<evidence type="ECO:0000256" key="2">
    <source>
        <dbReference type="SAM" id="Phobius"/>
    </source>
</evidence>
<feature type="transmembrane region" description="Helical" evidence="2">
    <location>
        <begin position="234"/>
        <end position="255"/>
    </location>
</feature>
<gene>
    <name evidence="3" type="ORF">CQW23_34817</name>
</gene>
<dbReference type="PANTHER" id="PTHR31358:SF44">
    <property type="entry name" value="ASPARTATE CARBAMOYLTRANSFERASE, CHLOROPLASTIC"/>
    <property type="match status" value="1"/>
</dbReference>
<comment type="caution">
    <text evidence="3">The sequence shown here is derived from an EMBL/GenBank/DDBJ whole genome shotgun (WGS) entry which is preliminary data.</text>
</comment>
<organism evidence="3 4">
    <name type="scientific">Capsicum baccatum</name>
    <name type="common">Peruvian pepper</name>
    <dbReference type="NCBI Taxonomy" id="33114"/>
    <lineage>
        <taxon>Eukaryota</taxon>
        <taxon>Viridiplantae</taxon>
        <taxon>Streptophyta</taxon>
        <taxon>Embryophyta</taxon>
        <taxon>Tracheophyta</taxon>
        <taxon>Spermatophyta</taxon>
        <taxon>Magnoliopsida</taxon>
        <taxon>eudicotyledons</taxon>
        <taxon>Gunneridae</taxon>
        <taxon>Pentapetalae</taxon>
        <taxon>asterids</taxon>
        <taxon>lamiids</taxon>
        <taxon>Solanales</taxon>
        <taxon>Solanaceae</taxon>
        <taxon>Solanoideae</taxon>
        <taxon>Capsiceae</taxon>
        <taxon>Capsicum</taxon>
    </lineage>
</organism>
<feature type="compositionally biased region" description="Polar residues" evidence="1">
    <location>
        <begin position="290"/>
        <end position="299"/>
    </location>
</feature>
<evidence type="ECO:0000256" key="1">
    <source>
        <dbReference type="SAM" id="MobiDB-lite"/>
    </source>
</evidence>
<dbReference type="Proteomes" id="UP000224567">
    <property type="component" value="Unassembled WGS sequence"/>
</dbReference>
<feature type="transmembrane region" description="Helical" evidence="2">
    <location>
        <begin position="203"/>
        <end position="228"/>
    </location>
</feature>
<dbReference type="AlphaFoldDB" id="A0A2G2UY49"/>
<dbReference type="GO" id="GO:0008017">
    <property type="term" value="F:microtubule binding"/>
    <property type="evidence" value="ECO:0007669"/>
    <property type="project" value="InterPro"/>
</dbReference>
<keyword evidence="4" id="KW-1185">Reference proteome</keyword>
<dbReference type="OrthoDB" id="424753at2759"/>
<dbReference type="PANTHER" id="PTHR31358">
    <property type="entry name" value="PROTEIN WVD2-LIKE 4"/>
    <property type="match status" value="1"/>
</dbReference>
<protein>
    <submittedName>
        <fullName evidence="3">Uncharacterized protein</fullName>
    </submittedName>
</protein>
<reference evidence="4" key="2">
    <citation type="journal article" date="2017" name="J. Anim. Genet.">
        <title>Multiple reference genome sequences of hot pepper reveal the massive evolution of plant disease resistance genes by retroduplication.</title>
        <authorList>
            <person name="Kim S."/>
            <person name="Park J."/>
            <person name="Yeom S.-I."/>
            <person name="Kim Y.-M."/>
            <person name="Seo E."/>
            <person name="Kim K.-T."/>
            <person name="Kim M.-S."/>
            <person name="Lee J.M."/>
            <person name="Cheong K."/>
            <person name="Shin H.-S."/>
            <person name="Kim S.-B."/>
            <person name="Han K."/>
            <person name="Lee J."/>
            <person name="Park M."/>
            <person name="Lee H.-A."/>
            <person name="Lee H.-Y."/>
            <person name="Lee Y."/>
            <person name="Oh S."/>
            <person name="Lee J.H."/>
            <person name="Choi E."/>
            <person name="Choi E."/>
            <person name="Lee S.E."/>
            <person name="Jeon J."/>
            <person name="Kim H."/>
            <person name="Choi G."/>
            <person name="Song H."/>
            <person name="Lee J."/>
            <person name="Lee S.-C."/>
            <person name="Kwon J.-K."/>
            <person name="Lee H.-Y."/>
            <person name="Koo N."/>
            <person name="Hong Y."/>
            <person name="Kim R.W."/>
            <person name="Kang W.-H."/>
            <person name="Huh J.H."/>
            <person name="Kang B.-C."/>
            <person name="Yang T.-J."/>
            <person name="Lee Y.-H."/>
            <person name="Bennetzen J.L."/>
            <person name="Choi D."/>
        </authorList>
    </citation>
    <scope>NUCLEOTIDE SEQUENCE [LARGE SCALE GENOMIC DNA]</scope>
    <source>
        <strain evidence="4">cv. PBC81</strain>
    </source>
</reference>
<evidence type="ECO:0000313" key="3">
    <source>
        <dbReference type="EMBL" id="PHT25558.1"/>
    </source>
</evidence>
<name>A0A2G2UY49_CAPBA</name>
<dbReference type="EMBL" id="MLFT02001601">
    <property type="protein sequence ID" value="PHT25558.1"/>
    <property type="molecule type" value="Genomic_DNA"/>
</dbReference>
<keyword evidence="2" id="KW-1133">Transmembrane helix</keyword>
<dbReference type="STRING" id="33114.A0A2G2UY49"/>
<keyword evidence="2" id="KW-0472">Membrane</keyword>
<sequence>MALKAKAVIQRSSLDTDREHRDSNPPVTDSNDVEDVIPNHISFLEELRLQGLGKWLQRCRVMLHHVAGTPERAWLHFSLIFILETVVVAIFRPKTIKHLNATHQHAENLSLTSKPRKVHDDQTNRCVSGLHGSKCSSRSGTSSGRDKLGIKARFIVPGVSSYPTCKSSISLPQMHYHVKTKVGAQAKCSWALPLGRDTMLRDLVSLSLTYTLISAATEMLSVSTINFWVKVSTLLQYGFIAWMLSTFVGLLLSFLRPSTAGARATSATENTVRCSRAEVYNRWSTNERLNVDDSPQVSEATVHPSVELSDSSVPSSSPTSKTSKQTQSNRTVAPKIAQEKRLVANSPRPRTSDCIKRNKDFKAEDKTKVVARRTGNNEMRKDVRSVDLSHITRVGRLAVGVAC</sequence>
<feature type="region of interest" description="Disordered" evidence="1">
    <location>
        <begin position="1"/>
        <end position="33"/>
    </location>
</feature>
<accession>A0A2G2UY49</accession>
<feature type="region of interest" description="Disordered" evidence="1">
    <location>
        <begin position="290"/>
        <end position="337"/>
    </location>
</feature>